<dbReference type="EMBL" id="KN822942">
    <property type="protein sequence ID" value="KIO34695.1"/>
    <property type="molecule type" value="Genomic_DNA"/>
</dbReference>
<keyword evidence="2" id="KW-1185">Reference proteome</keyword>
<name>A0A0C3QNC9_9AGAM</name>
<protein>
    <submittedName>
        <fullName evidence="1">Uncharacterized protein</fullName>
    </submittedName>
</protein>
<dbReference type="Proteomes" id="UP000054248">
    <property type="component" value="Unassembled WGS sequence"/>
</dbReference>
<evidence type="ECO:0000313" key="1">
    <source>
        <dbReference type="EMBL" id="KIO34695.1"/>
    </source>
</evidence>
<reference evidence="1 2" key="1">
    <citation type="submission" date="2014-04" db="EMBL/GenBank/DDBJ databases">
        <authorList>
            <consortium name="DOE Joint Genome Institute"/>
            <person name="Kuo A."/>
            <person name="Girlanda M."/>
            <person name="Perotto S."/>
            <person name="Kohler A."/>
            <person name="Nagy L.G."/>
            <person name="Floudas D."/>
            <person name="Copeland A."/>
            <person name="Barry K.W."/>
            <person name="Cichocki N."/>
            <person name="Veneault-Fourrey C."/>
            <person name="LaButti K."/>
            <person name="Lindquist E.A."/>
            <person name="Lipzen A."/>
            <person name="Lundell T."/>
            <person name="Morin E."/>
            <person name="Murat C."/>
            <person name="Sun H."/>
            <person name="Tunlid A."/>
            <person name="Henrissat B."/>
            <person name="Grigoriev I.V."/>
            <person name="Hibbett D.S."/>
            <person name="Martin F."/>
            <person name="Nordberg H.P."/>
            <person name="Cantor M.N."/>
            <person name="Hua S.X."/>
        </authorList>
    </citation>
    <scope>NUCLEOTIDE SEQUENCE [LARGE SCALE GENOMIC DNA]</scope>
    <source>
        <strain evidence="1 2">MUT 4182</strain>
    </source>
</reference>
<reference evidence="2" key="2">
    <citation type="submission" date="2015-01" db="EMBL/GenBank/DDBJ databases">
        <title>Evolutionary Origins and Diversification of the Mycorrhizal Mutualists.</title>
        <authorList>
            <consortium name="DOE Joint Genome Institute"/>
            <consortium name="Mycorrhizal Genomics Consortium"/>
            <person name="Kohler A."/>
            <person name="Kuo A."/>
            <person name="Nagy L.G."/>
            <person name="Floudas D."/>
            <person name="Copeland A."/>
            <person name="Barry K.W."/>
            <person name="Cichocki N."/>
            <person name="Veneault-Fourrey C."/>
            <person name="LaButti K."/>
            <person name="Lindquist E.A."/>
            <person name="Lipzen A."/>
            <person name="Lundell T."/>
            <person name="Morin E."/>
            <person name="Murat C."/>
            <person name="Riley R."/>
            <person name="Ohm R."/>
            <person name="Sun H."/>
            <person name="Tunlid A."/>
            <person name="Henrissat B."/>
            <person name="Grigoriev I.V."/>
            <person name="Hibbett D.S."/>
            <person name="Martin F."/>
        </authorList>
    </citation>
    <scope>NUCLEOTIDE SEQUENCE [LARGE SCALE GENOMIC DNA]</scope>
    <source>
        <strain evidence="2">MUT 4182</strain>
    </source>
</reference>
<accession>A0A0C3QNC9</accession>
<gene>
    <name evidence="1" type="ORF">M407DRAFT_89290</name>
</gene>
<proteinExistence type="predicted"/>
<dbReference type="AlphaFoldDB" id="A0A0C3QNC9"/>
<evidence type="ECO:0000313" key="2">
    <source>
        <dbReference type="Proteomes" id="UP000054248"/>
    </source>
</evidence>
<sequence>MISQTTHFEADHQNSAVVEGKGTIWDDLLSPDTASTRAFHCYWKIVQSQW</sequence>
<dbReference type="HOGENOM" id="CLU_3126099_0_0_1"/>
<organism evidence="1 2">
    <name type="scientific">Tulasnella calospora MUT 4182</name>
    <dbReference type="NCBI Taxonomy" id="1051891"/>
    <lineage>
        <taxon>Eukaryota</taxon>
        <taxon>Fungi</taxon>
        <taxon>Dikarya</taxon>
        <taxon>Basidiomycota</taxon>
        <taxon>Agaricomycotina</taxon>
        <taxon>Agaricomycetes</taxon>
        <taxon>Cantharellales</taxon>
        <taxon>Tulasnellaceae</taxon>
        <taxon>Tulasnella</taxon>
    </lineage>
</organism>